<keyword evidence="9" id="KW-0472">Membrane</keyword>
<dbReference type="GO" id="GO:0015031">
    <property type="term" value="P:protein transport"/>
    <property type="evidence" value="ECO:0007669"/>
    <property type="project" value="UniProtKB-KW"/>
</dbReference>
<evidence type="ECO:0000256" key="2">
    <source>
        <dbReference type="ARBA" id="ARBA00010004"/>
    </source>
</evidence>
<keyword evidence="8" id="KW-0653">Protein transport</keyword>
<keyword evidence="12" id="KW-0969">Cilium</keyword>
<dbReference type="STRING" id="53408.A9C11_13020"/>
<evidence type="ECO:0000256" key="4">
    <source>
        <dbReference type="ARBA" id="ARBA00022448"/>
    </source>
</evidence>
<keyword evidence="7" id="KW-1005">Bacterial flagellum biogenesis</keyword>
<evidence type="ECO:0000256" key="1">
    <source>
        <dbReference type="ARBA" id="ARBA00004413"/>
    </source>
</evidence>
<dbReference type="GO" id="GO:0044781">
    <property type="term" value="P:bacterial-type flagellum organization"/>
    <property type="evidence" value="ECO:0007669"/>
    <property type="project" value="UniProtKB-KW"/>
</dbReference>
<dbReference type="GeneID" id="72996618"/>
<keyword evidence="15" id="KW-1185">Reference proteome</keyword>
<dbReference type="Pfam" id="PF02050">
    <property type="entry name" value="FliJ"/>
    <property type="match status" value="1"/>
</dbReference>
<dbReference type="KEGG" id="pcq:PcP3B5_35540"/>
<evidence type="ECO:0000256" key="11">
    <source>
        <dbReference type="SAM" id="Coils"/>
    </source>
</evidence>
<evidence type="ECO:0000256" key="9">
    <source>
        <dbReference type="ARBA" id="ARBA00023136"/>
    </source>
</evidence>
<keyword evidence="6" id="KW-0145">Chemotaxis</keyword>
<dbReference type="RefSeq" id="WP_009622775.1">
    <property type="nucleotide sequence ID" value="NZ_BGPP01000003.1"/>
</dbReference>
<dbReference type="InterPro" id="IPR053716">
    <property type="entry name" value="Flag_assembly_chemotaxis_eff"/>
</dbReference>
<dbReference type="GO" id="GO:0006935">
    <property type="term" value="P:chemotaxis"/>
    <property type="evidence" value="ECO:0007669"/>
    <property type="project" value="UniProtKB-KW"/>
</dbReference>
<dbReference type="Proteomes" id="UP000077748">
    <property type="component" value="Chromosome"/>
</dbReference>
<keyword evidence="12" id="KW-0966">Cell projection</keyword>
<dbReference type="GO" id="GO:0071973">
    <property type="term" value="P:bacterial-type flagellum-dependent cell motility"/>
    <property type="evidence" value="ECO:0007669"/>
    <property type="project" value="InterPro"/>
</dbReference>
<dbReference type="EMBL" id="FOLS01000019">
    <property type="protein sequence ID" value="SFD21078.1"/>
    <property type="molecule type" value="Genomic_DNA"/>
</dbReference>
<dbReference type="Gene3D" id="1.10.287.1700">
    <property type="match status" value="1"/>
</dbReference>
<evidence type="ECO:0000256" key="8">
    <source>
        <dbReference type="ARBA" id="ARBA00022927"/>
    </source>
</evidence>
<comment type="similarity">
    <text evidence="2">Belongs to the FliJ family.</text>
</comment>
<evidence type="ECO:0000313" key="15">
    <source>
        <dbReference type="Proteomes" id="UP000183385"/>
    </source>
</evidence>
<dbReference type="InterPro" id="IPR012823">
    <property type="entry name" value="Flagell_FliJ"/>
</dbReference>
<sequence>MKEQIDTLRRLASVRSNRVREMLGRVNYQRGLCQRYRNNITGLTRLCGFVVPTSTELQRGNQQQYKATLFRMLALQKRELEVAEQTLERIQGELLQAMRGEKVLEQVIESRLEQWQTQLARQEQKIQDGLAAQSWWRSQGA</sequence>
<proteinExistence type="inferred from homology"/>
<keyword evidence="12" id="KW-0282">Flagellum</keyword>
<accession>A0A127MV76</accession>
<keyword evidence="5" id="KW-1003">Cell membrane</keyword>
<evidence type="ECO:0000256" key="7">
    <source>
        <dbReference type="ARBA" id="ARBA00022795"/>
    </source>
</evidence>
<comment type="subcellular location">
    <subcellularLocation>
        <location evidence="1">Cell membrane</location>
        <topology evidence="1">Peripheral membrane protein</topology>
        <orientation evidence="1">Cytoplasmic side</orientation>
    </subcellularLocation>
</comment>
<gene>
    <name evidence="12" type="ORF">A9C11_13020</name>
    <name evidence="13" type="ORF">SAMN05216577_119126</name>
</gene>
<organism evidence="12 14">
    <name type="scientific">Pseudomonas citronellolis</name>
    <dbReference type="NCBI Taxonomy" id="53408"/>
    <lineage>
        <taxon>Bacteria</taxon>
        <taxon>Pseudomonadati</taxon>
        <taxon>Pseudomonadota</taxon>
        <taxon>Gammaproteobacteria</taxon>
        <taxon>Pseudomonadales</taxon>
        <taxon>Pseudomonadaceae</taxon>
        <taxon>Pseudomonas</taxon>
    </lineage>
</organism>
<evidence type="ECO:0000256" key="3">
    <source>
        <dbReference type="ARBA" id="ARBA00020392"/>
    </source>
</evidence>
<protein>
    <recommendedName>
        <fullName evidence="3">Flagellar FliJ protein</fullName>
    </recommendedName>
</protein>
<evidence type="ECO:0000313" key="14">
    <source>
        <dbReference type="Proteomes" id="UP000077748"/>
    </source>
</evidence>
<dbReference type="Proteomes" id="UP000183385">
    <property type="component" value="Unassembled WGS sequence"/>
</dbReference>
<dbReference type="GO" id="GO:0009288">
    <property type="term" value="C:bacterial-type flagellum"/>
    <property type="evidence" value="ECO:0007669"/>
    <property type="project" value="InterPro"/>
</dbReference>
<feature type="coiled-coil region" evidence="11">
    <location>
        <begin position="73"/>
        <end position="132"/>
    </location>
</feature>
<dbReference type="GO" id="GO:0005886">
    <property type="term" value="C:plasma membrane"/>
    <property type="evidence" value="ECO:0007669"/>
    <property type="project" value="UniProtKB-SubCell"/>
</dbReference>
<reference evidence="12 14" key="1">
    <citation type="submission" date="2016-05" db="EMBL/GenBank/DDBJ databases">
        <title>Genome Sequence of Pseudomonas citronellolis Strain SJTE-3, an Estrogens and Persistent Organic Pollutants degradation strain.</title>
        <authorList>
            <person name="Liang R."/>
        </authorList>
    </citation>
    <scope>NUCLEOTIDE SEQUENCE [LARGE SCALE GENOMIC DNA]</scope>
    <source>
        <strain evidence="12 14">SJTE-3</strain>
    </source>
</reference>
<dbReference type="OrthoDB" id="5702407at2"/>
<evidence type="ECO:0000256" key="5">
    <source>
        <dbReference type="ARBA" id="ARBA00022475"/>
    </source>
</evidence>
<evidence type="ECO:0000256" key="10">
    <source>
        <dbReference type="ARBA" id="ARBA00023225"/>
    </source>
</evidence>
<dbReference type="AlphaFoldDB" id="A0A127MV76"/>
<evidence type="ECO:0000256" key="6">
    <source>
        <dbReference type="ARBA" id="ARBA00022500"/>
    </source>
</evidence>
<reference evidence="13 15" key="2">
    <citation type="submission" date="2016-10" db="EMBL/GenBank/DDBJ databases">
        <authorList>
            <person name="Varghese N."/>
            <person name="Submissions S."/>
        </authorList>
    </citation>
    <scope>NUCLEOTIDE SEQUENCE [LARGE SCALE GENOMIC DNA]</scope>
    <source>
        <strain evidence="13 15">LMG 18378</strain>
    </source>
</reference>
<keyword evidence="10" id="KW-1006">Bacterial flagellum protein export</keyword>
<evidence type="ECO:0000313" key="12">
    <source>
        <dbReference type="EMBL" id="ANI14852.1"/>
    </source>
</evidence>
<dbReference type="EMBL" id="CP015878">
    <property type="protein sequence ID" value="ANI14852.1"/>
    <property type="molecule type" value="Genomic_DNA"/>
</dbReference>
<keyword evidence="11" id="KW-0175">Coiled coil</keyword>
<name>A0A127MV76_9PSED</name>
<keyword evidence="4" id="KW-0813">Transport</keyword>
<evidence type="ECO:0000313" key="13">
    <source>
        <dbReference type="EMBL" id="SFD21078.1"/>
    </source>
</evidence>